<dbReference type="OrthoDB" id="9790282at2"/>
<name>A0A2T6KQP2_9RHOB</name>
<dbReference type="InterPro" id="IPR016181">
    <property type="entry name" value="Acyl_CoA_acyltransferase"/>
</dbReference>
<comment type="function">
    <text evidence="4">Functions in the N-end rule pathway of protein degradation where it conjugates Leu, Phe and, less efficiently, Met from aminoacyl-tRNAs to the N-termini of proteins containing an N-terminal arginine or lysine.</text>
</comment>
<keyword evidence="3 4" id="KW-0012">Acyltransferase</keyword>
<protein>
    <recommendedName>
        <fullName evidence="4">Leucyl/phenylalanyl-tRNA--protein transferase</fullName>
        <ecNumber evidence="4">2.3.2.6</ecNumber>
    </recommendedName>
    <alternativeName>
        <fullName evidence="4">L/F-transferase</fullName>
    </alternativeName>
    <alternativeName>
        <fullName evidence="4">Leucyltransferase</fullName>
    </alternativeName>
    <alternativeName>
        <fullName evidence="4">Phenyalanyltransferase</fullName>
    </alternativeName>
</protein>
<dbReference type="Proteomes" id="UP000244523">
    <property type="component" value="Unassembled WGS sequence"/>
</dbReference>
<dbReference type="EMBL" id="QBUD01000001">
    <property type="protein sequence ID" value="PUB18879.1"/>
    <property type="molecule type" value="Genomic_DNA"/>
</dbReference>
<dbReference type="PANTHER" id="PTHR30098:SF2">
    <property type="entry name" value="LEUCYL_PHENYLALANYL-TRNA--PROTEIN TRANSFERASE"/>
    <property type="match status" value="1"/>
</dbReference>
<keyword evidence="7" id="KW-1185">Reference proteome</keyword>
<dbReference type="RefSeq" id="WP_108384583.1">
    <property type="nucleotide sequence ID" value="NZ_QBUD01000001.1"/>
</dbReference>
<comment type="similarity">
    <text evidence="4">Belongs to the L/F-transferase family.</text>
</comment>
<dbReference type="NCBIfam" id="TIGR00667">
    <property type="entry name" value="aat"/>
    <property type="match status" value="1"/>
</dbReference>
<organism evidence="6 7">
    <name type="scientific">Yoonia sediminilitoris</name>
    <dbReference type="NCBI Taxonomy" id="1286148"/>
    <lineage>
        <taxon>Bacteria</taxon>
        <taxon>Pseudomonadati</taxon>
        <taxon>Pseudomonadota</taxon>
        <taxon>Alphaproteobacteria</taxon>
        <taxon>Rhodobacterales</taxon>
        <taxon>Paracoccaceae</taxon>
        <taxon>Yoonia</taxon>
    </lineage>
</organism>
<gene>
    <name evidence="4" type="primary">aat</name>
    <name evidence="6" type="ORF">C8N45_101470</name>
</gene>
<comment type="subcellular location">
    <subcellularLocation>
        <location evidence="4">Cytoplasm</location>
    </subcellularLocation>
</comment>
<evidence type="ECO:0000256" key="2">
    <source>
        <dbReference type="ARBA" id="ARBA00022679"/>
    </source>
</evidence>
<dbReference type="SUPFAM" id="SSF55729">
    <property type="entry name" value="Acyl-CoA N-acyltransferases (Nat)"/>
    <property type="match status" value="1"/>
</dbReference>
<dbReference type="GO" id="GO:0005737">
    <property type="term" value="C:cytoplasm"/>
    <property type="evidence" value="ECO:0007669"/>
    <property type="project" value="UniProtKB-SubCell"/>
</dbReference>
<comment type="catalytic activity">
    <reaction evidence="4">
        <text>L-phenylalanyl-tRNA(Phe) + an N-terminal L-alpha-aminoacyl-[protein] = an N-terminal L-phenylalanyl-L-alpha-aminoacyl-[protein] + tRNA(Phe)</text>
        <dbReference type="Rhea" id="RHEA:43632"/>
        <dbReference type="Rhea" id="RHEA-COMP:9668"/>
        <dbReference type="Rhea" id="RHEA-COMP:9699"/>
        <dbReference type="Rhea" id="RHEA-COMP:10636"/>
        <dbReference type="Rhea" id="RHEA-COMP:10637"/>
        <dbReference type="ChEBI" id="CHEBI:78442"/>
        <dbReference type="ChEBI" id="CHEBI:78531"/>
        <dbReference type="ChEBI" id="CHEBI:78597"/>
        <dbReference type="ChEBI" id="CHEBI:83561"/>
        <dbReference type="EC" id="2.3.2.6"/>
    </reaction>
</comment>
<dbReference type="Gene3D" id="3.40.630.70">
    <property type="entry name" value="Leucyl/phenylalanyl-tRNA-protein transferase, C-terminal domain"/>
    <property type="match status" value="1"/>
</dbReference>
<dbReference type="InterPro" id="IPR042203">
    <property type="entry name" value="Leu/Phe-tRNA_Trfase_C"/>
</dbReference>
<dbReference type="PANTHER" id="PTHR30098">
    <property type="entry name" value="LEUCYL/PHENYLALANYL-TRNA--PROTEIN TRANSFERASE"/>
    <property type="match status" value="1"/>
</dbReference>
<comment type="caution">
    <text evidence="6">The sequence shown here is derived from an EMBL/GenBank/DDBJ whole genome shotgun (WGS) entry which is preliminary data.</text>
</comment>
<sequence>MRDEPTLTPALLLQAYRVGVFPMSEGRDDPEVFWVDPKMRGVIPLDGFRISRSLARTMRRGQFSVTVDAAFEDVVAGCADRPETWISDTIFDLYAALFRQGHAHSIEVWRDKALVGGVYGVTVGAAFFGESMFSRATDASKVALAYLVDLLCLGGFTLFDTQFITPHLASLGAIEIPRAEYRKQLAAAVEKSASFDAPGPVPPAQDVLQRNAQTS</sequence>
<evidence type="ECO:0000256" key="5">
    <source>
        <dbReference type="SAM" id="MobiDB-lite"/>
    </source>
</evidence>
<accession>A0A2T6KQP2</accession>
<dbReference type="EC" id="2.3.2.6" evidence="4"/>
<feature type="region of interest" description="Disordered" evidence="5">
    <location>
        <begin position="193"/>
        <end position="215"/>
    </location>
</feature>
<dbReference type="FunFam" id="3.40.630.70:FF:000001">
    <property type="entry name" value="Leucyl/phenylalanyl-tRNA--protein transferase"/>
    <property type="match status" value="1"/>
</dbReference>
<evidence type="ECO:0000313" key="6">
    <source>
        <dbReference type="EMBL" id="PUB18879.1"/>
    </source>
</evidence>
<dbReference type="Pfam" id="PF03588">
    <property type="entry name" value="Leu_Phe_trans"/>
    <property type="match status" value="1"/>
</dbReference>
<evidence type="ECO:0000256" key="3">
    <source>
        <dbReference type="ARBA" id="ARBA00023315"/>
    </source>
</evidence>
<evidence type="ECO:0000256" key="4">
    <source>
        <dbReference type="HAMAP-Rule" id="MF_00688"/>
    </source>
</evidence>
<comment type="catalytic activity">
    <reaction evidence="4">
        <text>N-terminal L-lysyl-[protein] + L-leucyl-tRNA(Leu) = N-terminal L-leucyl-L-lysyl-[protein] + tRNA(Leu) + H(+)</text>
        <dbReference type="Rhea" id="RHEA:12340"/>
        <dbReference type="Rhea" id="RHEA-COMP:9613"/>
        <dbReference type="Rhea" id="RHEA-COMP:9622"/>
        <dbReference type="Rhea" id="RHEA-COMP:12670"/>
        <dbReference type="Rhea" id="RHEA-COMP:12671"/>
        <dbReference type="ChEBI" id="CHEBI:15378"/>
        <dbReference type="ChEBI" id="CHEBI:65249"/>
        <dbReference type="ChEBI" id="CHEBI:78442"/>
        <dbReference type="ChEBI" id="CHEBI:78494"/>
        <dbReference type="ChEBI" id="CHEBI:133043"/>
        <dbReference type="EC" id="2.3.2.6"/>
    </reaction>
</comment>
<keyword evidence="1 4" id="KW-0963">Cytoplasm</keyword>
<evidence type="ECO:0000256" key="1">
    <source>
        <dbReference type="ARBA" id="ARBA00022490"/>
    </source>
</evidence>
<evidence type="ECO:0000313" key="7">
    <source>
        <dbReference type="Proteomes" id="UP000244523"/>
    </source>
</evidence>
<dbReference type="GO" id="GO:0030163">
    <property type="term" value="P:protein catabolic process"/>
    <property type="evidence" value="ECO:0007669"/>
    <property type="project" value="UniProtKB-UniRule"/>
</dbReference>
<dbReference type="InterPro" id="IPR004616">
    <property type="entry name" value="Leu/Phe-tRNA_Trfase"/>
</dbReference>
<dbReference type="HAMAP" id="MF_00688">
    <property type="entry name" value="Leu_Phe_trans"/>
    <property type="match status" value="1"/>
</dbReference>
<proteinExistence type="inferred from homology"/>
<keyword evidence="2 4" id="KW-0808">Transferase</keyword>
<dbReference type="GO" id="GO:0008914">
    <property type="term" value="F:leucyl-tRNA--protein transferase activity"/>
    <property type="evidence" value="ECO:0007669"/>
    <property type="project" value="UniProtKB-UniRule"/>
</dbReference>
<dbReference type="AlphaFoldDB" id="A0A2T6KQP2"/>
<reference evidence="6 7" key="1">
    <citation type="submission" date="2018-04" db="EMBL/GenBank/DDBJ databases">
        <title>Genomic Encyclopedia of Archaeal and Bacterial Type Strains, Phase II (KMG-II): from individual species to whole genera.</title>
        <authorList>
            <person name="Goeker M."/>
        </authorList>
    </citation>
    <scope>NUCLEOTIDE SEQUENCE [LARGE SCALE GENOMIC DNA]</scope>
    <source>
        <strain evidence="6 7">DSM 29955</strain>
    </source>
</reference>
<comment type="catalytic activity">
    <reaction evidence="4">
        <text>N-terminal L-arginyl-[protein] + L-leucyl-tRNA(Leu) = N-terminal L-leucyl-L-arginyl-[protein] + tRNA(Leu) + H(+)</text>
        <dbReference type="Rhea" id="RHEA:50416"/>
        <dbReference type="Rhea" id="RHEA-COMP:9613"/>
        <dbReference type="Rhea" id="RHEA-COMP:9622"/>
        <dbReference type="Rhea" id="RHEA-COMP:12672"/>
        <dbReference type="Rhea" id="RHEA-COMP:12673"/>
        <dbReference type="ChEBI" id="CHEBI:15378"/>
        <dbReference type="ChEBI" id="CHEBI:64719"/>
        <dbReference type="ChEBI" id="CHEBI:78442"/>
        <dbReference type="ChEBI" id="CHEBI:78494"/>
        <dbReference type="ChEBI" id="CHEBI:133044"/>
        <dbReference type="EC" id="2.3.2.6"/>
    </reaction>
</comment>